<evidence type="ECO:0000256" key="1">
    <source>
        <dbReference type="SAM" id="Phobius"/>
    </source>
</evidence>
<protein>
    <recommendedName>
        <fullName evidence="4">CCDC81-like prokaryotic HU domain-containing protein</fullName>
    </recommendedName>
</protein>
<name>A0ABT4UI29_9BACT</name>
<keyword evidence="1" id="KW-1133">Transmembrane helix</keyword>
<feature type="transmembrane region" description="Helical" evidence="1">
    <location>
        <begin position="200"/>
        <end position="219"/>
    </location>
</feature>
<sequence>MIEILNQFLFKHKFLSLKGIGTVEIEANEPFYNELSSEILPPALSVHLSADVKDEQEASLLLYIGDKLQLHEAAAKALYVKFCRYIDGILKKGQSFDWAGIFHLNYNTYGQFEIFPNSQLANLQPAVKVRAVKPVQIVDTEKAAVAEVTVAVAESPVMPTAVATPVAVAREFLEEENNKAEVESLATLEEEVRGSGIKKWLAAIVLFIAAIALIILKYMKVL</sequence>
<keyword evidence="3" id="KW-1185">Reference proteome</keyword>
<gene>
    <name evidence="2" type="ORF">O3P16_03410</name>
</gene>
<dbReference type="EMBL" id="JAQGEF010000003">
    <property type="protein sequence ID" value="MDA3613843.1"/>
    <property type="molecule type" value="Genomic_DNA"/>
</dbReference>
<reference evidence="2 3" key="1">
    <citation type="submission" date="2022-12" db="EMBL/GenBank/DDBJ databases">
        <title>Chitinophagaceae gen. sp. nov., a new member of the family Chitinophagaceae, isolated from soil in a chemical factory.</title>
        <authorList>
            <person name="Ke Z."/>
        </authorList>
    </citation>
    <scope>NUCLEOTIDE SEQUENCE [LARGE SCALE GENOMIC DNA]</scope>
    <source>
        <strain evidence="2 3">LY-5</strain>
    </source>
</reference>
<proteinExistence type="predicted"/>
<organism evidence="2 3">
    <name type="scientific">Polluticaenibacter yanchengensis</name>
    <dbReference type="NCBI Taxonomy" id="3014562"/>
    <lineage>
        <taxon>Bacteria</taxon>
        <taxon>Pseudomonadati</taxon>
        <taxon>Bacteroidota</taxon>
        <taxon>Chitinophagia</taxon>
        <taxon>Chitinophagales</taxon>
        <taxon>Chitinophagaceae</taxon>
        <taxon>Polluticaenibacter</taxon>
    </lineage>
</organism>
<evidence type="ECO:0000313" key="2">
    <source>
        <dbReference type="EMBL" id="MDA3613843.1"/>
    </source>
</evidence>
<keyword evidence="1" id="KW-0472">Membrane</keyword>
<evidence type="ECO:0000313" key="3">
    <source>
        <dbReference type="Proteomes" id="UP001210231"/>
    </source>
</evidence>
<comment type="caution">
    <text evidence="2">The sequence shown here is derived from an EMBL/GenBank/DDBJ whole genome shotgun (WGS) entry which is preliminary data.</text>
</comment>
<keyword evidence="1" id="KW-0812">Transmembrane</keyword>
<dbReference type="Proteomes" id="UP001210231">
    <property type="component" value="Unassembled WGS sequence"/>
</dbReference>
<dbReference type="RefSeq" id="WP_407030173.1">
    <property type="nucleotide sequence ID" value="NZ_JAQGEF010000003.1"/>
</dbReference>
<evidence type="ECO:0008006" key="4">
    <source>
        <dbReference type="Google" id="ProtNLM"/>
    </source>
</evidence>
<accession>A0ABT4UI29</accession>